<keyword evidence="3 6" id="KW-0812">Transmembrane</keyword>
<evidence type="ECO:0000256" key="1">
    <source>
        <dbReference type="ARBA" id="ARBA00004141"/>
    </source>
</evidence>
<dbReference type="PANTHER" id="PTHR22950">
    <property type="entry name" value="AMINO ACID TRANSPORTER"/>
    <property type="match status" value="1"/>
</dbReference>
<dbReference type="PANTHER" id="PTHR22950:SF20">
    <property type="entry name" value="AMINO ACID TRANSPORTER (EUROFUNG)"/>
    <property type="match status" value="1"/>
</dbReference>
<reference evidence="8" key="2">
    <citation type="submission" date="2021-10" db="EMBL/GenBank/DDBJ databases">
        <title>Phylogenomics reveals ancestral predisposition of the termite-cultivated fungus Termitomyces towards a domesticated lifestyle.</title>
        <authorList>
            <person name="Auxier B."/>
            <person name="Grum-Grzhimaylo A."/>
            <person name="Cardenas M.E."/>
            <person name="Lodge J.D."/>
            <person name="Laessoe T."/>
            <person name="Pedersen O."/>
            <person name="Smith M.E."/>
            <person name="Kuyper T.W."/>
            <person name="Franco-Molano E.A."/>
            <person name="Baroni T.J."/>
            <person name="Aanen D.K."/>
        </authorList>
    </citation>
    <scope>NUCLEOTIDE SEQUENCE</scope>
    <source>
        <strain evidence="8">AP01</strain>
        <tissue evidence="8">Mycelium</tissue>
    </source>
</reference>
<feature type="transmembrane region" description="Helical" evidence="6">
    <location>
        <begin position="208"/>
        <end position="231"/>
    </location>
</feature>
<reference evidence="8" key="1">
    <citation type="submission" date="2020-07" db="EMBL/GenBank/DDBJ databases">
        <authorList>
            <person name="Nieuwenhuis M."/>
            <person name="Van De Peppel L.J.J."/>
        </authorList>
    </citation>
    <scope>NUCLEOTIDE SEQUENCE</scope>
    <source>
        <strain evidence="8">AP01</strain>
        <tissue evidence="8">Mycelium</tissue>
    </source>
</reference>
<evidence type="ECO:0000256" key="5">
    <source>
        <dbReference type="ARBA" id="ARBA00023136"/>
    </source>
</evidence>
<feature type="domain" description="Amino acid transporter transmembrane" evidence="7">
    <location>
        <begin position="193"/>
        <end position="381"/>
    </location>
</feature>
<protein>
    <recommendedName>
        <fullName evidence="7">Amino acid transporter transmembrane domain-containing protein</fullName>
    </recommendedName>
</protein>
<keyword evidence="5 6" id="KW-0472">Membrane</keyword>
<evidence type="ECO:0000313" key="8">
    <source>
        <dbReference type="EMBL" id="KAG5643997.1"/>
    </source>
</evidence>
<evidence type="ECO:0000256" key="4">
    <source>
        <dbReference type="ARBA" id="ARBA00022989"/>
    </source>
</evidence>
<name>A0A9P7G4L3_9AGAR</name>
<dbReference type="Pfam" id="PF01490">
    <property type="entry name" value="Aa_trans"/>
    <property type="match status" value="1"/>
</dbReference>
<feature type="transmembrane region" description="Helical" evidence="6">
    <location>
        <begin position="88"/>
        <end position="106"/>
    </location>
</feature>
<evidence type="ECO:0000256" key="3">
    <source>
        <dbReference type="ARBA" id="ARBA00022692"/>
    </source>
</evidence>
<evidence type="ECO:0000256" key="2">
    <source>
        <dbReference type="ARBA" id="ARBA00008066"/>
    </source>
</evidence>
<organism evidence="8 9">
    <name type="scientific">Asterophora parasitica</name>
    <dbReference type="NCBI Taxonomy" id="117018"/>
    <lineage>
        <taxon>Eukaryota</taxon>
        <taxon>Fungi</taxon>
        <taxon>Dikarya</taxon>
        <taxon>Basidiomycota</taxon>
        <taxon>Agaricomycotina</taxon>
        <taxon>Agaricomycetes</taxon>
        <taxon>Agaricomycetidae</taxon>
        <taxon>Agaricales</taxon>
        <taxon>Tricholomatineae</taxon>
        <taxon>Lyophyllaceae</taxon>
        <taxon>Asterophora</taxon>
    </lineage>
</organism>
<gene>
    <name evidence="8" type="ORF">DXG03_009287</name>
</gene>
<evidence type="ECO:0000259" key="7">
    <source>
        <dbReference type="Pfam" id="PF01490"/>
    </source>
</evidence>
<feature type="transmembrane region" description="Helical" evidence="6">
    <location>
        <begin position="291"/>
        <end position="315"/>
    </location>
</feature>
<dbReference type="GO" id="GO:0016020">
    <property type="term" value="C:membrane"/>
    <property type="evidence" value="ECO:0007669"/>
    <property type="project" value="UniProtKB-SubCell"/>
</dbReference>
<dbReference type="InterPro" id="IPR013057">
    <property type="entry name" value="AA_transpt_TM"/>
</dbReference>
<dbReference type="Proteomes" id="UP000775547">
    <property type="component" value="Unassembled WGS sequence"/>
</dbReference>
<feature type="transmembrane region" description="Helical" evidence="6">
    <location>
        <begin position="112"/>
        <end position="136"/>
    </location>
</feature>
<accession>A0A9P7G4L3</accession>
<keyword evidence="9" id="KW-1185">Reference proteome</keyword>
<comment type="similarity">
    <text evidence="2">Belongs to the amino acid/polyamine transporter 2 family.</text>
</comment>
<feature type="transmembrane region" description="Helical" evidence="6">
    <location>
        <begin position="321"/>
        <end position="341"/>
    </location>
</feature>
<feature type="transmembrane region" description="Helical" evidence="6">
    <location>
        <begin position="251"/>
        <end position="270"/>
    </location>
</feature>
<keyword evidence="4 6" id="KW-1133">Transmembrane helix</keyword>
<feature type="transmembrane region" description="Helical" evidence="6">
    <location>
        <begin position="362"/>
        <end position="383"/>
    </location>
</feature>
<dbReference type="EMBL" id="JABCKV010000087">
    <property type="protein sequence ID" value="KAG5643997.1"/>
    <property type="molecule type" value="Genomic_DNA"/>
</dbReference>
<dbReference type="AlphaFoldDB" id="A0A9P7G4L3"/>
<dbReference type="OrthoDB" id="294730at2759"/>
<dbReference type="GO" id="GO:0015179">
    <property type="term" value="F:L-amino acid transmembrane transporter activity"/>
    <property type="evidence" value="ECO:0007669"/>
    <property type="project" value="TreeGrafter"/>
</dbReference>
<evidence type="ECO:0000313" key="9">
    <source>
        <dbReference type="Proteomes" id="UP000775547"/>
    </source>
</evidence>
<proteinExistence type="inferred from homology"/>
<comment type="caution">
    <text evidence="8">The sequence shown here is derived from an EMBL/GenBank/DDBJ whole genome shotgun (WGS) entry which is preliminary data.</text>
</comment>
<evidence type="ECO:0000256" key="6">
    <source>
        <dbReference type="SAM" id="Phobius"/>
    </source>
</evidence>
<sequence length="386" mass="42979">MPSPRDSESREFDIEKSAPTDKELLRLSSDLAPSEDLVVQQIVFESGLEVRYRTCSWQKVCRWSRHITTLHVLVGARLLNTLSNSSQCTIIFAVISGIVCFVFTLPRTLSQMSYVGFFSTVTMAIAILLTIIFAGVQKHPSGYIPGSEPIVSLFPPAGTGFIGGALGSSSLVPGYLVSEVYHPTIYKPNEGYPQFIAEMKNPKDFPKALWAVAIAEIITYSLCGAIVYHFVGNQYITAPAFGSLEPVFKKIAFSFALPTVIFLGSLYSSVTARFIFFRIFKNSDHLHANSFIAWATWTGIIAISWIVGFIIAQVIPFFSDMLSLMCSLFDGWFGFIFWAMAYLHLHPGNKKWDGPLKSLETLLNYSFILLGVYILVAGTYVRFPFL</sequence>
<comment type="subcellular location">
    <subcellularLocation>
        <location evidence="1">Membrane</location>
        <topology evidence="1">Multi-pass membrane protein</topology>
    </subcellularLocation>
</comment>